<dbReference type="SUPFAM" id="SSF55811">
    <property type="entry name" value="Nudix"/>
    <property type="match status" value="1"/>
</dbReference>
<feature type="domain" description="Nudix hydrolase" evidence="3">
    <location>
        <begin position="123"/>
        <end position="247"/>
    </location>
</feature>
<dbReference type="GO" id="GO:0016787">
    <property type="term" value="F:hydrolase activity"/>
    <property type="evidence" value="ECO:0007669"/>
    <property type="project" value="UniProtKB-KW"/>
</dbReference>
<dbReference type="PANTHER" id="PTHR43222:SF2">
    <property type="entry name" value="NUDIX HYDROLASE 23, CHLOROPLASTIC"/>
    <property type="match status" value="1"/>
</dbReference>
<dbReference type="AlphaFoldDB" id="A0AAD3DZY3"/>
<dbReference type="Gene3D" id="2.20.70.10">
    <property type="match status" value="1"/>
</dbReference>
<name>A0AAD3DZY3_9CHLO</name>
<dbReference type="PROSITE" id="PS51462">
    <property type="entry name" value="NUDIX"/>
    <property type="match status" value="1"/>
</dbReference>
<dbReference type="Proteomes" id="UP001054857">
    <property type="component" value="Unassembled WGS sequence"/>
</dbReference>
<keyword evidence="5" id="KW-1185">Reference proteome</keyword>
<evidence type="ECO:0000313" key="4">
    <source>
        <dbReference type="EMBL" id="GFR50938.1"/>
    </source>
</evidence>
<organism evidence="4 5">
    <name type="scientific">Astrephomene gubernaculifera</name>
    <dbReference type="NCBI Taxonomy" id="47775"/>
    <lineage>
        <taxon>Eukaryota</taxon>
        <taxon>Viridiplantae</taxon>
        <taxon>Chlorophyta</taxon>
        <taxon>core chlorophytes</taxon>
        <taxon>Chlorophyceae</taxon>
        <taxon>CS clade</taxon>
        <taxon>Chlamydomonadales</taxon>
        <taxon>Astrephomenaceae</taxon>
        <taxon>Astrephomene</taxon>
    </lineage>
</organism>
<dbReference type="Pfam" id="PF14803">
    <property type="entry name" value="Zn_ribbon_Nudix"/>
    <property type="match status" value="1"/>
</dbReference>
<evidence type="ECO:0000259" key="3">
    <source>
        <dbReference type="PROSITE" id="PS51462"/>
    </source>
</evidence>
<accession>A0AAD3DZY3</accession>
<dbReference type="InterPro" id="IPR000086">
    <property type="entry name" value="NUDIX_hydrolase_dom"/>
</dbReference>
<dbReference type="InterPro" id="IPR029401">
    <property type="entry name" value="Nudix_N"/>
</dbReference>
<reference evidence="4 5" key="1">
    <citation type="journal article" date="2021" name="Sci. Rep.">
        <title>Genome sequencing of the multicellular alga Astrephomene provides insights into convergent evolution of germ-soma differentiation.</title>
        <authorList>
            <person name="Yamashita S."/>
            <person name="Yamamoto K."/>
            <person name="Matsuzaki R."/>
            <person name="Suzuki S."/>
            <person name="Yamaguchi H."/>
            <person name="Hirooka S."/>
            <person name="Minakuchi Y."/>
            <person name="Miyagishima S."/>
            <person name="Kawachi M."/>
            <person name="Toyoda A."/>
            <person name="Nozaki H."/>
        </authorList>
    </citation>
    <scope>NUCLEOTIDE SEQUENCE [LARGE SCALE GENOMIC DNA]</scope>
    <source>
        <strain evidence="4 5">NIES-4017</strain>
    </source>
</reference>
<feature type="compositionally biased region" description="Polar residues" evidence="2">
    <location>
        <begin position="317"/>
        <end position="333"/>
    </location>
</feature>
<gene>
    <name evidence="4" type="ORF">Agub_g13258</name>
</gene>
<protein>
    <recommendedName>
        <fullName evidence="3">Nudix hydrolase domain-containing protein</fullName>
    </recommendedName>
</protein>
<dbReference type="EMBL" id="BMAR01000043">
    <property type="protein sequence ID" value="GFR50938.1"/>
    <property type="molecule type" value="Genomic_DNA"/>
</dbReference>
<dbReference type="InterPro" id="IPR015797">
    <property type="entry name" value="NUDIX_hydrolase-like_dom_sf"/>
</dbReference>
<dbReference type="PROSITE" id="PS00893">
    <property type="entry name" value="NUDIX_BOX"/>
    <property type="match status" value="1"/>
</dbReference>
<dbReference type="PANTHER" id="PTHR43222">
    <property type="entry name" value="NUDIX HYDROLASE 23"/>
    <property type="match status" value="1"/>
</dbReference>
<sequence>MAILGALQSSLRRLTPICSWTAAAHRKHRQKVSCSSLHHSLTDSVGCWLPVPIQRTTTRTMSCASTAPEAASHHSSEEPPVWLQKVKANFCRVCGGSLTLRRPSGEREWRHVCGACGYVDYLNPKMVVGCCVEHRGKLLLCRRAIEPSRGLWTLPAGFMELNESTAAGAARETREEANAEVQVIAPYAHWDIPIIGQTYIIFRAQLAPPYSFSSGPESLEVALFEPDAIPWSQLAFSSVAITLRLFCEDMRAGAFRMHHGVIAKRPGSAPNELGAFELRDHMAMRVTGTAAEEGQQVQTEGQQTEGEGQQQGCTTTASSTQGTQDAAATTSEPPRQPSKLEPRL</sequence>
<evidence type="ECO:0000313" key="5">
    <source>
        <dbReference type="Proteomes" id="UP001054857"/>
    </source>
</evidence>
<feature type="region of interest" description="Disordered" evidence="2">
    <location>
        <begin position="289"/>
        <end position="344"/>
    </location>
</feature>
<dbReference type="CDD" id="cd04511">
    <property type="entry name" value="NUDIX_Hydrolase"/>
    <property type="match status" value="1"/>
</dbReference>
<feature type="compositionally biased region" description="Low complexity" evidence="2">
    <location>
        <begin position="292"/>
        <end position="316"/>
    </location>
</feature>
<evidence type="ECO:0000256" key="2">
    <source>
        <dbReference type="SAM" id="MobiDB-lite"/>
    </source>
</evidence>
<comment type="caution">
    <text evidence="4">The sequence shown here is derived from an EMBL/GenBank/DDBJ whole genome shotgun (WGS) entry which is preliminary data.</text>
</comment>
<dbReference type="Pfam" id="PF00293">
    <property type="entry name" value="NUDIX"/>
    <property type="match status" value="1"/>
</dbReference>
<dbReference type="Gene3D" id="3.90.79.10">
    <property type="entry name" value="Nucleoside Triphosphate Pyrophosphohydrolase"/>
    <property type="match status" value="1"/>
</dbReference>
<proteinExistence type="predicted"/>
<evidence type="ECO:0000256" key="1">
    <source>
        <dbReference type="ARBA" id="ARBA00022801"/>
    </source>
</evidence>
<dbReference type="InterPro" id="IPR020084">
    <property type="entry name" value="NUDIX_hydrolase_CS"/>
</dbReference>
<keyword evidence="1" id="KW-0378">Hydrolase</keyword>